<dbReference type="Proteomes" id="UP001054837">
    <property type="component" value="Unassembled WGS sequence"/>
</dbReference>
<name>A0AAV4VXC8_9ARAC</name>
<organism evidence="2 3">
    <name type="scientific">Caerostris darwini</name>
    <dbReference type="NCBI Taxonomy" id="1538125"/>
    <lineage>
        <taxon>Eukaryota</taxon>
        <taxon>Metazoa</taxon>
        <taxon>Ecdysozoa</taxon>
        <taxon>Arthropoda</taxon>
        <taxon>Chelicerata</taxon>
        <taxon>Arachnida</taxon>
        <taxon>Araneae</taxon>
        <taxon>Araneomorphae</taxon>
        <taxon>Entelegynae</taxon>
        <taxon>Araneoidea</taxon>
        <taxon>Araneidae</taxon>
        <taxon>Caerostris</taxon>
    </lineage>
</organism>
<sequence length="98" mass="11373">MNYKSVKTTNRQHAELFDNNYGMKYFDTRQQYTSQGQPEDSKNRFVRHVNTTHSKTKTAKNNKNLPGFFSTQQISTLNDTKHVEGGTSNPVKKQKVKF</sequence>
<evidence type="ECO:0000313" key="3">
    <source>
        <dbReference type="Proteomes" id="UP001054837"/>
    </source>
</evidence>
<proteinExistence type="predicted"/>
<comment type="caution">
    <text evidence="2">The sequence shown here is derived from an EMBL/GenBank/DDBJ whole genome shotgun (WGS) entry which is preliminary data.</text>
</comment>
<evidence type="ECO:0000313" key="2">
    <source>
        <dbReference type="EMBL" id="GIY74951.1"/>
    </source>
</evidence>
<accession>A0AAV4VXC8</accession>
<dbReference type="EMBL" id="BPLQ01013804">
    <property type="protein sequence ID" value="GIY74951.1"/>
    <property type="molecule type" value="Genomic_DNA"/>
</dbReference>
<dbReference type="AlphaFoldDB" id="A0AAV4VXC8"/>
<protein>
    <submittedName>
        <fullName evidence="2">Uncharacterized protein</fullName>
    </submittedName>
</protein>
<evidence type="ECO:0000256" key="1">
    <source>
        <dbReference type="SAM" id="MobiDB-lite"/>
    </source>
</evidence>
<reference evidence="2 3" key="1">
    <citation type="submission" date="2021-06" db="EMBL/GenBank/DDBJ databases">
        <title>Caerostris darwini draft genome.</title>
        <authorList>
            <person name="Kono N."/>
            <person name="Arakawa K."/>
        </authorList>
    </citation>
    <scope>NUCLEOTIDE SEQUENCE [LARGE SCALE GENOMIC DNA]</scope>
</reference>
<keyword evidence="3" id="KW-1185">Reference proteome</keyword>
<gene>
    <name evidence="2" type="ORF">CDAR_309941</name>
</gene>
<feature type="region of interest" description="Disordered" evidence="1">
    <location>
        <begin position="79"/>
        <end position="98"/>
    </location>
</feature>